<dbReference type="PANTHER" id="PTHR35788">
    <property type="entry name" value="EXPORTED PROTEIN-RELATED"/>
    <property type="match status" value="1"/>
</dbReference>
<dbReference type="InterPro" id="IPR007391">
    <property type="entry name" value="Vancomycin_resist_VanW"/>
</dbReference>
<evidence type="ECO:0000313" key="1">
    <source>
        <dbReference type="EMBL" id="SFN55968.1"/>
    </source>
</evidence>
<dbReference type="PANTHER" id="PTHR35788:SF1">
    <property type="entry name" value="EXPORTED PROTEIN"/>
    <property type="match status" value="1"/>
</dbReference>
<sequence>MRRILKKLLPDPVKLHIRLWQRYFDERKANHRYPTEYAAESIGEHIFELRQVIKKGAFNDNKIHNLKVVREKIHNLVIQPGEVFSFWKLIGKPTQKNHFKEGRNLIKNNISSGSGGGICQFSSILYYAALQAGLTIVERYPHSIDIYKENERFTPLGSDCTVVYGYKDLQILNSFSYPVQFQSFVSNDELHLSLVSPEKITLNQIEFKYTETEKGVWVETFADGGFLGKNFYIRL</sequence>
<reference evidence="2" key="1">
    <citation type="submission" date="2016-10" db="EMBL/GenBank/DDBJ databases">
        <authorList>
            <person name="Varghese N."/>
            <person name="Submissions S."/>
        </authorList>
    </citation>
    <scope>NUCLEOTIDE SEQUENCE [LARGE SCALE GENOMIC DNA]</scope>
    <source>
        <strain evidence="2">DSM 25575</strain>
    </source>
</reference>
<dbReference type="Proteomes" id="UP000198769">
    <property type="component" value="Unassembled WGS sequence"/>
</dbReference>
<keyword evidence="2" id="KW-1185">Reference proteome</keyword>
<evidence type="ECO:0000313" key="2">
    <source>
        <dbReference type="Proteomes" id="UP000198769"/>
    </source>
</evidence>
<dbReference type="RefSeq" id="WP_167375299.1">
    <property type="nucleotide sequence ID" value="NZ_FOVD01000005.1"/>
</dbReference>
<dbReference type="AlphaFoldDB" id="A0A1I5A0Q5"/>
<gene>
    <name evidence="1" type="ORF">SAMN05421594_3235</name>
</gene>
<dbReference type="EMBL" id="FOVD01000005">
    <property type="protein sequence ID" value="SFN55968.1"/>
    <property type="molecule type" value="Genomic_DNA"/>
</dbReference>
<protein>
    <submittedName>
        <fullName evidence="1">Vancomycin resistance protein VanW</fullName>
    </submittedName>
</protein>
<dbReference type="InterPro" id="IPR052913">
    <property type="entry name" value="Glycopeptide_resist_protein"/>
</dbReference>
<dbReference type="Pfam" id="PF04294">
    <property type="entry name" value="VanW"/>
    <property type="match status" value="1"/>
</dbReference>
<name>A0A1I5A0Q5_CHROL</name>
<accession>A0A1I5A0Q5</accession>
<organism evidence="1 2">
    <name type="scientific">Chryseobacterium oleae</name>
    <dbReference type="NCBI Taxonomy" id="491207"/>
    <lineage>
        <taxon>Bacteria</taxon>
        <taxon>Pseudomonadati</taxon>
        <taxon>Bacteroidota</taxon>
        <taxon>Flavobacteriia</taxon>
        <taxon>Flavobacteriales</taxon>
        <taxon>Weeksellaceae</taxon>
        <taxon>Chryseobacterium group</taxon>
        <taxon>Chryseobacterium</taxon>
    </lineage>
</organism>
<proteinExistence type="predicted"/>